<dbReference type="AlphaFoldDB" id="A0A383CLU7"/>
<evidence type="ECO:0000313" key="1">
    <source>
        <dbReference type="EMBL" id="SVE33023.1"/>
    </source>
</evidence>
<accession>A0A383CLU7</accession>
<dbReference type="EMBL" id="UINC01209833">
    <property type="protein sequence ID" value="SVE33023.1"/>
    <property type="molecule type" value="Genomic_DNA"/>
</dbReference>
<gene>
    <name evidence="1" type="ORF">METZ01_LOCUS485877</name>
</gene>
<sequence>MAYLVKQLLKLGKTKALIKSLLSRLHLG</sequence>
<organism evidence="1">
    <name type="scientific">marine metagenome</name>
    <dbReference type="NCBI Taxonomy" id="408172"/>
    <lineage>
        <taxon>unclassified sequences</taxon>
        <taxon>metagenomes</taxon>
        <taxon>ecological metagenomes</taxon>
    </lineage>
</organism>
<reference evidence="1" key="1">
    <citation type="submission" date="2018-05" db="EMBL/GenBank/DDBJ databases">
        <authorList>
            <person name="Lanie J.A."/>
            <person name="Ng W.-L."/>
            <person name="Kazmierczak K.M."/>
            <person name="Andrzejewski T.M."/>
            <person name="Davidsen T.M."/>
            <person name="Wayne K.J."/>
            <person name="Tettelin H."/>
            <person name="Glass J.I."/>
            <person name="Rusch D."/>
            <person name="Podicherti R."/>
            <person name="Tsui H.-C.T."/>
            <person name="Winkler M.E."/>
        </authorList>
    </citation>
    <scope>NUCLEOTIDE SEQUENCE</scope>
</reference>
<proteinExistence type="predicted"/>
<name>A0A383CLU7_9ZZZZ</name>
<protein>
    <submittedName>
        <fullName evidence="1">Uncharacterized protein</fullName>
    </submittedName>
</protein>